<reference evidence="5 6" key="1">
    <citation type="submission" date="2018-10" db="EMBL/GenBank/DDBJ databases">
        <title>Genomic Encyclopedia of Type Strains, Phase IV (KMG-IV): sequencing the most valuable type-strain genomes for metagenomic binning, comparative biology and taxonomic classification.</title>
        <authorList>
            <person name="Goeker M."/>
        </authorList>
    </citation>
    <scope>NUCLEOTIDE SEQUENCE [LARGE SCALE GENOMIC DNA]</scope>
    <source>
        <strain evidence="5 6">DSM 23800</strain>
    </source>
</reference>
<evidence type="ECO:0000313" key="6">
    <source>
        <dbReference type="Proteomes" id="UP000280099"/>
    </source>
</evidence>
<dbReference type="RefSeq" id="WP_121120822.1">
    <property type="nucleotide sequence ID" value="NZ_CP016604.1"/>
</dbReference>
<evidence type="ECO:0000256" key="3">
    <source>
        <dbReference type="ARBA" id="ARBA00006171"/>
    </source>
</evidence>
<dbReference type="EC" id="3.1.3.18" evidence="4"/>
<organism evidence="5 6">
    <name type="scientific">Otariodibacter oris</name>
    <dbReference type="NCBI Taxonomy" id="1032623"/>
    <lineage>
        <taxon>Bacteria</taxon>
        <taxon>Pseudomonadati</taxon>
        <taxon>Pseudomonadota</taxon>
        <taxon>Gammaproteobacteria</taxon>
        <taxon>Pasteurellales</taxon>
        <taxon>Pasteurellaceae</taxon>
        <taxon>Otariodibacter</taxon>
    </lineage>
</organism>
<dbReference type="GO" id="GO:0005829">
    <property type="term" value="C:cytosol"/>
    <property type="evidence" value="ECO:0007669"/>
    <property type="project" value="TreeGrafter"/>
</dbReference>
<sequence>MLNLIIFDMDGVIVDSEFVGFSYLQKFVEQIKQRTTPISHEEYSAIIGRSYDDLYLAIKDLSQSNLSIKEIGIKLGEFSKQHLSNIDYFSIFRKDILHIIQFAKQNNIKLALASSSEVKRMEQILADCGIRQYFDYVVSGTVFPKSKPHPEIYQHVLAHFNLSADQAIAIEDSSLGIESAKGAGIKVIAYEENRMAMDQSLADYKGKDMQAILAIIQHLYSE</sequence>
<gene>
    <name evidence="5" type="ORF">DES31_0048</name>
</gene>
<dbReference type="GO" id="GO:0008967">
    <property type="term" value="F:phosphoglycolate phosphatase activity"/>
    <property type="evidence" value="ECO:0007669"/>
    <property type="project" value="UniProtKB-EC"/>
</dbReference>
<dbReference type="InterPro" id="IPR036412">
    <property type="entry name" value="HAD-like_sf"/>
</dbReference>
<keyword evidence="6" id="KW-1185">Reference proteome</keyword>
<comment type="pathway">
    <text evidence="2">Organic acid metabolism; glycolate biosynthesis; glycolate from 2-phosphoglycolate: step 1/1.</text>
</comment>
<evidence type="ECO:0000256" key="1">
    <source>
        <dbReference type="ARBA" id="ARBA00000830"/>
    </source>
</evidence>
<dbReference type="AlphaFoldDB" id="A0A420XHI9"/>
<dbReference type="SFLD" id="SFLDG01129">
    <property type="entry name" value="C1.5:_HAD__Beta-PGM__Phosphata"/>
    <property type="match status" value="1"/>
</dbReference>
<comment type="catalytic activity">
    <reaction evidence="1">
        <text>2-phosphoglycolate + H2O = glycolate + phosphate</text>
        <dbReference type="Rhea" id="RHEA:14369"/>
        <dbReference type="ChEBI" id="CHEBI:15377"/>
        <dbReference type="ChEBI" id="CHEBI:29805"/>
        <dbReference type="ChEBI" id="CHEBI:43474"/>
        <dbReference type="ChEBI" id="CHEBI:58033"/>
        <dbReference type="EC" id="3.1.3.18"/>
    </reaction>
</comment>
<accession>A0A420XHI9</accession>
<dbReference type="PANTHER" id="PTHR43434">
    <property type="entry name" value="PHOSPHOGLYCOLATE PHOSPHATASE"/>
    <property type="match status" value="1"/>
</dbReference>
<dbReference type="InterPro" id="IPR023214">
    <property type="entry name" value="HAD_sf"/>
</dbReference>
<dbReference type="NCBIfam" id="TIGR01549">
    <property type="entry name" value="HAD-SF-IA-v1"/>
    <property type="match status" value="1"/>
</dbReference>
<evidence type="ECO:0000313" key="5">
    <source>
        <dbReference type="EMBL" id="RKR76743.1"/>
    </source>
</evidence>
<comment type="caution">
    <text evidence="5">The sequence shown here is derived from an EMBL/GenBank/DDBJ whole genome shotgun (WGS) entry which is preliminary data.</text>
</comment>
<name>A0A420XHI9_9PAST</name>
<dbReference type="SUPFAM" id="SSF56784">
    <property type="entry name" value="HAD-like"/>
    <property type="match status" value="1"/>
</dbReference>
<dbReference type="Proteomes" id="UP000280099">
    <property type="component" value="Unassembled WGS sequence"/>
</dbReference>
<evidence type="ECO:0000256" key="4">
    <source>
        <dbReference type="ARBA" id="ARBA00013078"/>
    </source>
</evidence>
<dbReference type="Pfam" id="PF13419">
    <property type="entry name" value="HAD_2"/>
    <property type="match status" value="1"/>
</dbReference>
<dbReference type="NCBIfam" id="TIGR01509">
    <property type="entry name" value="HAD-SF-IA-v3"/>
    <property type="match status" value="1"/>
</dbReference>
<dbReference type="Gene3D" id="3.40.50.1000">
    <property type="entry name" value="HAD superfamily/HAD-like"/>
    <property type="match status" value="1"/>
</dbReference>
<evidence type="ECO:0000256" key="2">
    <source>
        <dbReference type="ARBA" id="ARBA00004818"/>
    </source>
</evidence>
<dbReference type="GO" id="GO:0006281">
    <property type="term" value="P:DNA repair"/>
    <property type="evidence" value="ECO:0007669"/>
    <property type="project" value="TreeGrafter"/>
</dbReference>
<dbReference type="OrthoDB" id="9800058at2"/>
<dbReference type="InterPro" id="IPR050155">
    <property type="entry name" value="HAD-like_hydrolase_sf"/>
</dbReference>
<dbReference type="InterPro" id="IPR006439">
    <property type="entry name" value="HAD-SF_hydro_IA"/>
</dbReference>
<dbReference type="InterPro" id="IPR041492">
    <property type="entry name" value="HAD_2"/>
</dbReference>
<proteinExistence type="inferred from homology"/>
<dbReference type="EMBL" id="RBJC01000004">
    <property type="protein sequence ID" value="RKR76743.1"/>
    <property type="molecule type" value="Genomic_DNA"/>
</dbReference>
<keyword evidence="5" id="KW-0378">Hydrolase</keyword>
<comment type="similarity">
    <text evidence="3">Belongs to the HAD-like hydrolase superfamily. CbbY/CbbZ/Gph/YieH family.</text>
</comment>
<protein>
    <recommendedName>
        <fullName evidence="4">phosphoglycolate phosphatase</fullName>
        <ecNumber evidence="4">3.1.3.18</ecNumber>
    </recommendedName>
</protein>
<dbReference type="InterPro" id="IPR023198">
    <property type="entry name" value="PGP-like_dom2"/>
</dbReference>
<dbReference type="PANTHER" id="PTHR43434:SF1">
    <property type="entry name" value="PHOSPHOGLYCOLATE PHOSPHATASE"/>
    <property type="match status" value="1"/>
</dbReference>
<dbReference type="SFLD" id="SFLDS00003">
    <property type="entry name" value="Haloacid_Dehalogenase"/>
    <property type="match status" value="1"/>
</dbReference>
<dbReference type="Gene3D" id="1.10.150.240">
    <property type="entry name" value="Putative phosphatase, domain 2"/>
    <property type="match status" value="1"/>
</dbReference>